<protein>
    <recommendedName>
        <fullName evidence="10 11">UDP-N-acetylmuramoyl-tripeptide--D-alanyl-D-alanine ligase</fullName>
        <ecNumber evidence="10 11">6.3.2.10</ecNumber>
    </recommendedName>
    <alternativeName>
        <fullName evidence="10">D-alanyl-D-alanine-adding enzyme</fullName>
    </alternativeName>
</protein>
<keyword evidence="4 10" id="KW-0547">Nucleotide-binding</keyword>
<dbReference type="UniPathway" id="UPA00219"/>
<dbReference type="EMBL" id="PEYM01000086">
    <property type="protein sequence ID" value="PIS29406.1"/>
    <property type="molecule type" value="Genomic_DNA"/>
</dbReference>
<keyword evidence="5 10" id="KW-0067">ATP-binding</keyword>
<dbReference type="InterPro" id="IPR051046">
    <property type="entry name" value="MurCDEF_CellWall_CoF430Synth"/>
</dbReference>
<dbReference type="GO" id="GO:0005737">
    <property type="term" value="C:cytoplasm"/>
    <property type="evidence" value="ECO:0007669"/>
    <property type="project" value="UniProtKB-SubCell"/>
</dbReference>
<dbReference type="AlphaFoldDB" id="A0A2H0XWU0"/>
<keyword evidence="8 10" id="KW-0131">Cell cycle</keyword>
<evidence type="ECO:0000256" key="9">
    <source>
        <dbReference type="ARBA" id="ARBA00023316"/>
    </source>
</evidence>
<evidence type="ECO:0000256" key="5">
    <source>
        <dbReference type="ARBA" id="ARBA00022840"/>
    </source>
</evidence>
<dbReference type="GO" id="GO:0009252">
    <property type="term" value="P:peptidoglycan biosynthetic process"/>
    <property type="evidence" value="ECO:0007669"/>
    <property type="project" value="UniProtKB-UniRule"/>
</dbReference>
<comment type="caution">
    <text evidence="15">The sequence shown here is derived from an EMBL/GenBank/DDBJ whole genome shotgun (WGS) entry which is preliminary data.</text>
</comment>
<evidence type="ECO:0000313" key="15">
    <source>
        <dbReference type="EMBL" id="PIS29406.1"/>
    </source>
</evidence>
<evidence type="ECO:0000256" key="2">
    <source>
        <dbReference type="ARBA" id="ARBA00022598"/>
    </source>
</evidence>
<name>A0A2H0XWU0_UNCSA</name>
<gene>
    <name evidence="10" type="primary">murF</name>
    <name evidence="15" type="ORF">COT42_05500</name>
</gene>
<sequence length="414" mass="45455">MFTVEEVLKIVKGSSIKGQGLKKINGLSIDSRTIKPGELFIPIKGPKFDGRKFIKQVLAKGAAVVATTDGLKALQALAAYHRQKFNIPIIGVTGSVGKTTTKDMIAAILSQERETLKTEENYNNEIGVPLTLLKLSKQHKAAVIEMGMQALGEIELLAKIARPTISVVTNIGESHLEFLKTKKNIAKVKSEIFKFQTKNDFVVINADDEFFEHLLSNIKCRISNIVSFGIIEKAKVTPKELSNITLPLAGEHNIYNALTAIAVAKILDVKRTSIKKGLESFRPSSNRYDVINRLDGVKIINDTYNASPQSMKAMLEILASLSGRKIAVLGNMYELGEISKLAHQRIGRLARKLGIDIVITIGKLAKDLAGHYHFASKKTAIKKLKSLIQPGDRLLIKASHGLHLEEVVAAIRNL</sequence>
<keyword evidence="3 10" id="KW-0132">Cell division</keyword>
<keyword evidence="7 10" id="KW-0573">Peptidoglycan synthesis</keyword>
<feature type="domain" description="Mur ligase N-terminal catalytic" evidence="12">
    <location>
        <begin position="23"/>
        <end position="70"/>
    </location>
</feature>
<reference evidence="15 16" key="1">
    <citation type="submission" date="2017-09" db="EMBL/GenBank/DDBJ databases">
        <title>Depth-based differentiation of microbial function through sediment-hosted aquifers and enrichment of novel symbionts in the deep terrestrial subsurface.</title>
        <authorList>
            <person name="Probst A.J."/>
            <person name="Ladd B."/>
            <person name="Jarett J.K."/>
            <person name="Geller-Mcgrath D.E."/>
            <person name="Sieber C.M."/>
            <person name="Emerson J.B."/>
            <person name="Anantharaman K."/>
            <person name="Thomas B.C."/>
            <person name="Malmstrom R."/>
            <person name="Stieglmeier M."/>
            <person name="Klingl A."/>
            <person name="Woyke T."/>
            <person name="Ryan C.M."/>
            <person name="Banfield J.F."/>
        </authorList>
    </citation>
    <scope>NUCLEOTIDE SEQUENCE [LARGE SCALE GENOMIC DNA]</scope>
    <source>
        <strain evidence="15">CG08_land_8_20_14_0_20_45_16</strain>
    </source>
</reference>
<evidence type="ECO:0000256" key="1">
    <source>
        <dbReference type="ARBA" id="ARBA00022490"/>
    </source>
</evidence>
<evidence type="ECO:0000256" key="4">
    <source>
        <dbReference type="ARBA" id="ARBA00022741"/>
    </source>
</evidence>
<dbReference type="GO" id="GO:0071555">
    <property type="term" value="P:cell wall organization"/>
    <property type="evidence" value="ECO:0007669"/>
    <property type="project" value="UniProtKB-KW"/>
</dbReference>
<evidence type="ECO:0000256" key="6">
    <source>
        <dbReference type="ARBA" id="ARBA00022960"/>
    </source>
</evidence>
<dbReference type="GO" id="GO:0005524">
    <property type="term" value="F:ATP binding"/>
    <property type="evidence" value="ECO:0007669"/>
    <property type="project" value="UniProtKB-UniRule"/>
</dbReference>
<feature type="domain" description="Mur ligase central" evidence="14">
    <location>
        <begin position="92"/>
        <end position="264"/>
    </location>
</feature>
<dbReference type="PANTHER" id="PTHR43024:SF1">
    <property type="entry name" value="UDP-N-ACETYLMURAMOYL-TRIPEPTIDE--D-ALANYL-D-ALANINE LIGASE"/>
    <property type="match status" value="1"/>
</dbReference>
<evidence type="ECO:0000256" key="7">
    <source>
        <dbReference type="ARBA" id="ARBA00022984"/>
    </source>
</evidence>
<dbReference type="InterPro" id="IPR005863">
    <property type="entry name" value="UDP-N-AcMur_synth"/>
</dbReference>
<dbReference type="SUPFAM" id="SSF63418">
    <property type="entry name" value="MurE/MurF N-terminal domain"/>
    <property type="match status" value="1"/>
</dbReference>
<dbReference type="GO" id="GO:0047480">
    <property type="term" value="F:UDP-N-acetylmuramoyl-tripeptide-D-alanyl-D-alanine ligase activity"/>
    <property type="evidence" value="ECO:0007669"/>
    <property type="project" value="UniProtKB-UniRule"/>
</dbReference>
<proteinExistence type="inferred from homology"/>
<dbReference type="InterPro" id="IPR013221">
    <property type="entry name" value="Mur_ligase_cen"/>
</dbReference>
<dbReference type="Pfam" id="PF08245">
    <property type="entry name" value="Mur_ligase_M"/>
    <property type="match status" value="1"/>
</dbReference>
<dbReference type="Pfam" id="PF02875">
    <property type="entry name" value="Mur_ligase_C"/>
    <property type="match status" value="1"/>
</dbReference>
<evidence type="ECO:0000259" key="13">
    <source>
        <dbReference type="Pfam" id="PF02875"/>
    </source>
</evidence>
<dbReference type="GO" id="GO:0008766">
    <property type="term" value="F:UDP-N-acetylmuramoylalanyl-D-glutamyl-2,6-diaminopimelate-D-alanyl-D-alanine ligase activity"/>
    <property type="evidence" value="ECO:0007669"/>
    <property type="project" value="RHEA"/>
</dbReference>
<dbReference type="InterPro" id="IPR036615">
    <property type="entry name" value="Mur_ligase_C_dom_sf"/>
</dbReference>
<dbReference type="Proteomes" id="UP000231343">
    <property type="component" value="Unassembled WGS sequence"/>
</dbReference>
<dbReference type="EC" id="6.3.2.10" evidence="10 11"/>
<comment type="catalytic activity">
    <reaction evidence="10 11">
        <text>D-alanyl-D-alanine + UDP-N-acetyl-alpha-D-muramoyl-L-alanyl-gamma-D-glutamyl-meso-2,6-diaminopimelate + ATP = UDP-N-acetyl-alpha-D-muramoyl-L-alanyl-gamma-D-glutamyl-meso-2,6-diaminopimeloyl-D-alanyl-D-alanine + ADP + phosphate + H(+)</text>
        <dbReference type="Rhea" id="RHEA:28374"/>
        <dbReference type="ChEBI" id="CHEBI:15378"/>
        <dbReference type="ChEBI" id="CHEBI:30616"/>
        <dbReference type="ChEBI" id="CHEBI:43474"/>
        <dbReference type="ChEBI" id="CHEBI:57822"/>
        <dbReference type="ChEBI" id="CHEBI:61386"/>
        <dbReference type="ChEBI" id="CHEBI:83905"/>
        <dbReference type="ChEBI" id="CHEBI:456216"/>
        <dbReference type="EC" id="6.3.2.10"/>
    </reaction>
</comment>
<accession>A0A2H0XWU0</accession>
<keyword evidence="1 10" id="KW-0963">Cytoplasm</keyword>
<evidence type="ECO:0000259" key="14">
    <source>
        <dbReference type="Pfam" id="PF08245"/>
    </source>
</evidence>
<dbReference type="Gene3D" id="3.40.1190.10">
    <property type="entry name" value="Mur-like, catalytic domain"/>
    <property type="match status" value="1"/>
</dbReference>
<dbReference type="HAMAP" id="MF_02019">
    <property type="entry name" value="MurF"/>
    <property type="match status" value="1"/>
</dbReference>
<evidence type="ECO:0000256" key="3">
    <source>
        <dbReference type="ARBA" id="ARBA00022618"/>
    </source>
</evidence>
<dbReference type="InterPro" id="IPR036565">
    <property type="entry name" value="Mur-like_cat_sf"/>
</dbReference>
<dbReference type="SUPFAM" id="SSF53244">
    <property type="entry name" value="MurD-like peptide ligases, peptide-binding domain"/>
    <property type="match status" value="1"/>
</dbReference>
<dbReference type="Gene3D" id="3.40.1390.10">
    <property type="entry name" value="MurE/MurF, N-terminal domain"/>
    <property type="match status" value="1"/>
</dbReference>
<dbReference type="SUPFAM" id="SSF53623">
    <property type="entry name" value="MurD-like peptide ligases, catalytic domain"/>
    <property type="match status" value="1"/>
</dbReference>
<evidence type="ECO:0000259" key="12">
    <source>
        <dbReference type="Pfam" id="PF01225"/>
    </source>
</evidence>
<dbReference type="Pfam" id="PF01225">
    <property type="entry name" value="Mur_ligase"/>
    <property type="match status" value="1"/>
</dbReference>
<keyword evidence="6 10" id="KW-0133">Cell shape</keyword>
<dbReference type="InterPro" id="IPR035911">
    <property type="entry name" value="MurE/MurF_N"/>
</dbReference>
<keyword evidence="2 10" id="KW-0436">Ligase</keyword>
<dbReference type="NCBIfam" id="TIGR01143">
    <property type="entry name" value="murF"/>
    <property type="match status" value="1"/>
</dbReference>
<evidence type="ECO:0000256" key="8">
    <source>
        <dbReference type="ARBA" id="ARBA00023306"/>
    </source>
</evidence>
<comment type="function">
    <text evidence="10 11">Involved in cell wall formation. Catalyzes the final step in the synthesis of UDP-N-acetylmuramoyl-pentapeptide, the precursor of murein.</text>
</comment>
<dbReference type="InterPro" id="IPR000713">
    <property type="entry name" value="Mur_ligase_N"/>
</dbReference>
<evidence type="ECO:0000256" key="10">
    <source>
        <dbReference type="HAMAP-Rule" id="MF_02019"/>
    </source>
</evidence>
<organism evidence="15 16">
    <name type="scientific">Candidatus Saganbacteria bacterium CG08_land_8_20_14_0_20_45_16</name>
    <dbReference type="NCBI Taxonomy" id="2014293"/>
    <lineage>
        <taxon>Bacteria</taxon>
        <taxon>Bacillati</taxon>
        <taxon>Saganbacteria</taxon>
    </lineage>
</organism>
<feature type="binding site" evidence="10">
    <location>
        <begin position="94"/>
        <end position="100"/>
    </location>
    <ligand>
        <name>ATP</name>
        <dbReference type="ChEBI" id="CHEBI:30616"/>
    </ligand>
</feature>
<evidence type="ECO:0000256" key="11">
    <source>
        <dbReference type="RuleBase" id="RU004136"/>
    </source>
</evidence>
<comment type="pathway">
    <text evidence="10 11">Cell wall biogenesis; peptidoglycan biosynthesis.</text>
</comment>
<dbReference type="InterPro" id="IPR004101">
    <property type="entry name" value="Mur_ligase_C"/>
</dbReference>
<dbReference type="PANTHER" id="PTHR43024">
    <property type="entry name" value="UDP-N-ACETYLMURAMOYL-TRIPEPTIDE--D-ALANYL-D-ALANINE LIGASE"/>
    <property type="match status" value="1"/>
</dbReference>
<evidence type="ECO:0000313" key="16">
    <source>
        <dbReference type="Proteomes" id="UP000231343"/>
    </source>
</evidence>
<comment type="similarity">
    <text evidence="10">Belongs to the MurCDEF family. MurF subfamily.</text>
</comment>
<feature type="domain" description="Mur ligase C-terminal" evidence="13">
    <location>
        <begin position="287"/>
        <end position="399"/>
    </location>
</feature>
<dbReference type="GO" id="GO:0008360">
    <property type="term" value="P:regulation of cell shape"/>
    <property type="evidence" value="ECO:0007669"/>
    <property type="project" value="UniProtKB-KW"/>
</dbReference>
<dbReference type="GO" id="GO:0051301">
    <property type="term" value="P:cell division"/>
    <property type="evidence" value="ECO:0007669"/>
    <property type="project" value="UniProtKB-KW"/>
</dbReference>
<dbReference type="Gene3D" id="3.90.190.20">
    <property type="entry name" value="Mur ligase, C-terminal domain"/>
    <property type="match status" value="1"/>
</dbReference>
<keyword evidence="9 10" id="KW-0961">Cell wall biogenesis/degradation</keyword>
<comment type="subcellular location">
    <subcellularLocation>
        <location evidence="10 11">Cytoplasm</location>
    </subcellularLocation>
</comment>